<protein>
    <submittedName>
        <fullName evidence="1">Uncharacterized protein</fullName>
    </submittedName>
</protein>
<evidence type="ECO:0000313" key="1">
    <source>
        <dbReference type="EMBL" id="GHE88053.1"/>
    </source>
</evidence>
<proteinExistence type="predicted"/>
<organism evidence="1 2">
    <name type="scientific">Streptomyces fumanus</name>
    <dbReference type="NCBI Taxonomy" id="67302"/>
    <lineage>
        <taxon>Bacteria</taxon>
        <taxon>Bacillati</taxon>
        <taxon>Actinomycetota</taxon>
        <taxon>Actinomycetes</taxon>
        <taxon>Kitasatosporales</taxon>
        <taxon>Streptomycetaceae</taxon>
        <taxon>Streptomyces</taxon>
    </lineage>
</organism>
<reference evidence="1" key="2">
    <citation type="submission" date="2020-09" db="EMBL/GenBank/DDBJ databases">
        <authorList>
            <person name="Sun Q."/>
            <person name="Ohkuma M."/>
        </authorList>
    </citation>
    <scope>NUCLEOTIDE SEQUENCE</scope>
    <source>
        <strain evidence="1">JCM 4477</strain>
    </source>
</reference>
<dbReference type="AlphaFoldDB" id="A0A919DXI7"/>
<dbReference type="Proteomes" id="UP000630718">
    <property type="component" value="Unassembled WGS sequence"/>
</dbReference>
<evidence type="ECO:0000313" key="2">
    <source>
        <dbReference type="Proteomes" id="UP000630718"/>
    </source>
</evidence>
<comment type="caution">
    <text evidence="1">The sequence shown here is derived from an EMBL/GenBank/DDBJ whole genome shotgun (WGS) entry which is preliminary data.</text>
</comment>
<name>A0A919DXI7_9ACTN</name>
<reference evidence="1" key="1">
    <citation type="journal article" date="2014" name="Int. J. Syst. Evol. Microbiol.">
        <title>Complete genome sequence of Corynebacterium casei LMG S-19264T (=DSM 44701T), isolated from a smear-ripened cheese.</title>
        <authorList>
            <consortium name="US DOE Joint Genome Institute (JGI-PGF)"/>
            <person name="Walter F."/>
            <person name="Albersmeier A."/>
            <person name="Kalinowski J."/>
            <person name="Ruckert C."/>
        </authorList>
    </citation>
    <scope>NUCLEOTIDE SEQUENCE</scope>
    <source>
        <strain evidence="1">JCM 4477</strain>
    </source>
</reference>
<accession>A0A919DXI7</accession>
<gene>
    <name evidence="1" type="ORF">GCM10018772_09560</name>
</gene>
<keyword evidence="2" id="KW-1185">Reference proteome</keyword>
<sequence length="68" mass="8117">MYSARQAKSRNAFEAFRQELIDRELLHLTSAQIHCMREDRLPHMTLWRDVMHLARMAHMGHMTKGPTR</sequence>
<dbReference type="EMBL" id="BNBI01000002">
    <property type="protein sequence ID" value="GHE88053.1"/>
    <property type="molecule type" value="Genomic_DNA"/>
</dbReference>